<evidence type="ECO:0000313" key="2">
    <source>
        <dbReference type="Proteomes" id="UP000190961"/>
    </source>
</evidence>
<dbReference type="Pfam" id="PF13618">
    <property type="entry name" value="Gluconate_2-dh3"/>
    <property type="match status" value="1"/>
</dbReference>
<reference evidence="1 2" key="1">
    <citation type="submission" date="2017-02" db="EMBL/GenBank/DDBJ databases">
        <authorList>
            <person name="Peterson S.W."/>
        </authorList>
    </citation>
    <scope>NUCLEOTIDE SEQUENCE [LARGE SCALE GENOMIC DNA]</scope>
    <source>
        <strain evidence="1 2">DSM 25262</strain>
    </source>
</reference>
<proteinExistence type="predicted"/>
<protein>
    <submittedName>
        <fullName evidence="1">Gluconate 2-dehydrogenase subunit 3</fullName>
    </submittedName>
</protein>
<dbReference type="EMBL" id="FUZU01000001">
    <property type="protein sequence ID" value="SKC62449.1"/>
    <property type="molecule type" value="Genomic_DNA"/>
</dbReference>
<name>A0A1T5KG01_9BACT</name>
<evidence type="ECO:0000313" key="1">
    <source>
        <dbReference type="EMBL" id="SKC62449.1"/>
    </source>
</evidence>
<sequence length="193" mass="21145">MDRREALRRTAWIMGGVISAPAIMGVLKGCAAKPTIDWKPVFLAEDQGILVTQVADIIIPKTDTPGAKEVGVPGFIDLMMKDVYAKEEQEKYITSMKAFNDAAEKEHGDPFIELSAEKQTAFVKKLHDEVVKDHSENAPAYRSFLMTTKELTMLGFFTSEVGATKVLQYVAVPGSYKGCIPLSEAGNGKTWAT</sequence>
<dbReference type="STRING" id="688867.SAMN05660236_2126"/>
<dbReference type="InterPro" id="IPR027056">
    <property type="entry name" value="Gluconate_2DH_su3"/>
</dbReference>
<organism evidence="1 2">
    <name type="scientific">Ohtaekwangia koreensis</name>
    <dbReference type="NCBI Taxonomy" id="688867"/>
    <lineage>
        <taxon>Bacteria</taxon>
        <taxon>Pseudomonadati</taxon>
        <taxon>Bacteroidota</taxon>
        <taxon>Cytophagia</taxon>
        <taxon>Cytophagales</taxon>
        <taxon>Fulvivirgaceae</taxon>
        <taxon>Ohtaekwangia</taxon>
    </lineage>
</organism>
<gene>
    <name evidence="1" type="ORF">SAMN05660236_2126</name>
</gene>
<accession>A0A1T5KG01</accession>
<dbReference type="AlphaFoldDB" id="A0A1T5KG01"/>
<keyword evidence="2" id="KW-1185">Reference proteome</keyword>
<dbReference type="Proteomes" id="UP000190961">
    <property type="component" value="Unassembled WGS sequence"/>
</dbReference>
<dbReference type="RefSeq" id="WP_221408892.1">
    <property type="nucleotide sequence ID" value="NZ_FUZU01000001.1"/>
</dbReference>